<proteinExistence type="predicted"/>
<gene>
    <name evidence="1" type="ORF">SK128_025891</name>
</gene>
<dbReference type="EMBL" id="JAXCGZ010015427">
    <property type="protein sequence ID" value="KAK7070313.1"/>
    <property type="molecule type" value="Genomic_DNA"/>
</dbReference>
<accession>A0AAN9A0A6</accession>
<comment type="caution">
    <text evidence="1">The sequence shown here is derived from an EMBL/GenBank/DDBJ whole genome shotgun (WGS) entry which is preliminary data.</text>
</comment>
<dbReference type="AlphaFoldDB" id="A0AAN9A0A6"/>
<evidence type="ECO:0000313" key="1">
    <source>
        <dbReference type="EMBL" id="KAK7070313.1"/>
    </source>
</evidence>
<protein>
    <submittedName>
        <fullName evidence="1">Uncharacterized protein</fullName>
    </submittedName>
</protein>
<reference evidence="1 2" key="1">
    <citation type="submission" date="2023-11" db="EMBL/GenBank/DDBJ databases">
        <title>Halocaridina rubra genome assembly.</title>
        <authorList>
            <person name="Smith C."/>
        </authorList>
    </citation>
    <scope>NUCLEOTIDE SEQUENCE [LARGE SCALE GENOMIC DNA]</scope>
    <source>
        <strain evidence="1">EP-1</strain>
        <tissue evidence="1">Whole</tissue>
    </source>
</reference>
<organism evidence="1 2">
    <name type="scientific">Halocaridina rubra</name>
    <name type="common">Hawaiian red shrimp</name>
    <dbReference type="NCBI Taxonomy" id="373956"/>
    <lineage>
        <taxon>Eukaryota</taxon>
        <taxon>Metazoa</taxon>
        <taxon>Ecdysozoa</taxon>
        <taxon>Arthropoda</taxon>
        <taxon>Crustacea</taxon>
        <taxon>Multicrustacea</taxon>
        <taxon>Malacostraca</taxon>
        <taxon>Eumalacostraca</taxon>
        <taxon>Eucarida</taxon>
        <taxon>Decapoda</taxon>
        <taxon>Pleocyemata</taxon>
        <taxon>Caridea</taxon>
        <taxon>Atyoidea</taxon>
        <taxon>Atyidae</taxon>
        <taxon>Halocaridina</taxon>
    </lineage>
</organism>
<name>A0AAN9A0A6_HALRR</name>
<evidence type="ECO:0000313" key="2">
    <source>
        <dbReference type="Proteomes" id="UP001381693"/>
    </source>
</evidence>
<keyword evidence="2" id="KW-1185">Reference proteome</keyword>
<dbReference type="Proteomes" id="UP001381693">
    <property type="component" value="Unassembled WGS sequence"/>
</dbReference>
<sequence length="106" mass="12009">MEKEVCILQEFGVNPLVIHITATSAIVYTYKHQTGMHVSVNKYPDFPPSIISVLHFFDEDSAALKYQWDVFHKLSDCTELPRISVEREKNSSGQLCRSDSGLLGYS</sequence>